<evidence type="ECO:0000256" key="1">
    <source>
        <dbReference type="ARBA" id="ARBA00001933"/>
    </source>
</evidence>
<evidence type="ECO:0000256" key="3">
    <source>
        <dbReference type="ARBA" id="ARBA00022576"/>
    </source>
</evidence>
<evidence type="ECO:0000256" key="5">
    <source>
        <dbReference type="ARBA" id="ARBA00022898"/>
    </source>
</evidence>
<dbReference type="InterPro" id="IPR005786">
    <property type="entry name" value="B_amino_transII"/>
</dbReference>
<evidence type="ECO:0000256" key="4">
    <source>
        <dbReference type="ARBA" id="ARBA00022679"/>
    </source>
</evidence>
<dbReference type="InterPro" id="IPR036038">
    <property type="entry name" value="Aminotransferase-like"/>
</dbReference>
<comment type="cofactor">
    <cofactor evidence="1">
        <name>pyridoxal 5'-phosphate</name>
        <dbReference type="ChEBI" id="CHEBI:597326"/>
    </cofactor>
</comment>
<dbReference type="Proteomes" id="UP000799428">
    <property type="component" value="Unassembled WGS sequence"/>
</dbReference>
<dbReference type="Gene3D" id="3.30.470.10">
    <property type="match status" value="1"/>
</dbReference>
<dbReference type="InterPro" id="IPR043131">
    <property type="entry name" value="BCAT-like_N"/>
</dbReference>
<comment type="similarity">
    <text evidence="2">Belongs to the class-IV pyridoxal-phosphate-dependent aminotransferase family.</text>
</comment>
<proteinExistence type="inferred from homology"/>
<sequence>MAFPPPPTDKISDWANLSLAANHEVNGHVEVLYRGGSSSSWGKPRFVKDPYLRIHGLSPSLNYGQQAYEGMKAYRDVEGQVRLFRPRDHAARLARSAAFVSIPSLPEDAFIHSVHLAVSHNAEFVPPHNSGAAMYIRPILIGLSPQLAPIPPSDFLFCIYVQPLSPYLGRTALDAVVLDDFDRAAPRGVGSAKVGGNYAPVMRWSAATKAEGFGLILHLDSETHTKVEEFSTSGFLGIVERNRQVSLVVSNSTNIITSITTDSVTQIAASLGWNVERREQLINHHRRQLVRGKRSHQSV</sequence>
<dbReference type="InterPro" id="IPR043132">
    <property type="entry name" value="BCAT-like_C"/>
</dbReference>
<evidence type="ECO:0000256" key="6">
    <source>
        <dbReference type="PIRSR" id="PIRSR006468-1"/>
    </source>
</evidence>
<dbReference type="SUPFAM" id="SSF56752">
    <property type="entry name" value="D-aminoacid aminotransferase-like PLP-dependent enzymes"/>
    <property type="match status" value="1"/>
</dbReference>
<dbReference type="EMBL" id="MU005791">
    <property type="protein sequence ID" value="KAF2702914.1"/>
    <property type="molecule type" value="Genomic_DNA"/>
</dbReference>
<keyword evidence="3 7" id="KW-0032">Aminotransferase</keyword>
<evidence type="ECO:0000313" key="8">
    <source>
        <dbReference type="Proteomes" id="UP000799428"/>
    </source>
</evidence>
<feature type="modified residue" description="N6-(pyridoxal phosphate)lysine" evidence="6">
    <location>
        <position position="193"/>
    </location>
</feature>
<keyword evidence="8" id="KW-1185">Reference proteome</keyword>
<gene>
    <name evidence="7" type="ORF">K504DRAFT_508544</name>
</gene>
<evidence type="ECO:0000256" key="2">
    <source>
        <dbReference type="ARBA" id="ARBA00009320"/>
    </source>
</evidence>
<reference evidence="7" key="1">
    <citation type="journal article" date="2020" name="Stud. Mycol.">
        <title>101 Dothideomycetes genomes: a test case for predicting lifestyles and emergence of pathogens.</title>
        <authorList>
            <person name="Haridas S."/>
            <person name="Albert R."/>
            <person name="Binder M."/>
            <person name="Bloem J."/>
            <person name="Labutti K."/>
            <person name="Salamov A."/>
            <person name="Andreopoulos B."/>
            <person name="Baker S."/>
            <person name="Barry K."/>
            <person name="Bills G."/>
            <person name="Bluhm B."/>
            <person name="Cannon C."/>
            <person name="Castanera R."/>
            <person name="Culley D."/>
            <person name="Daum C."/>
            <person name="Ezra D."/>
            <person name="Gonzalez J."/>
            <person name="Henrissat B."/>
            <person name="Kuo A."/>
            <person name="Liang C."/>
            <person name="Lipzen A."/>
            <person name="Lutzoni F."/>
            <person name="Magnuson J."/>
            <person name="Mondo S."/>
            <person name="Nolan M."/>
            <person name="Ohm R."/>
            <person name="Pangilinan J."/>
            <person name="Park H.-J."/>
            <person name="Ramirez L."/>
            <person name="Alfaro M."/>
            <person name="Sun H."/>
            <person name="Tritt A."/>
            <person name="Yoshinaga Y."/>
            <person name="Zwiers L.-H."/>
            <person name="Turgeon B."/>
            <person name="Goodwin S."/>
            <person name="Spatafora J."/>
            <person name="Crous P."/>
            <person name="Grigoriev I."/>
        </authorList>
    </citation>
    <scope>NUCLEOTIDE SEQUENCE</scope>
    <source>
        <strain evidence="7">CBS 279.74</strain>
    </source>
</reference>
<dbReference type="GO" id="GO:0009081">
    <property type="term" value="P:branched-chain amino acid metabolic process"/>
    <property type="evidence" value="ECO:0007669"/>
    <property type="project" value="InterPro"/>
</dbReference>
<keyword evidence="4 7" id="KW-0808">Transferase</keyword>
<dbReference type="Pfam" id="PF01063">
    <property type="entry name" value="Aminotran_4"/>
    <property type="match status" value="1"/>
</dbReference>
<dbReference type="PANTHER" id="PTHR42825">
    <property type="entry name" value="AMINO ACID AMINOTRANSFERASE"/>
    <property type="match status" value="1"/>
</dbReference>
<dbReference type="OrthoDB" id="409992at2759"/>
<dbReference type="AlphaFoldDB" id="A0A6G1JQK6"/>
<evidence type="ECO:0000313" key="7">
    <source>
        <dbReference type="EMBL" id="KAF2702914.1"/>
    </source>
</evidence>
<dbReference type="PANTHER" id="PTHR42825:SF2">
    <property type="entry name" value="BRANCHED-CHAIN-AMINO-ACID AMINOTRANSFERASE 3, CHLOROPLASTIC-RELATED"/>
    <property type="match status" value="1"/>
</dbReference>
<dbReference type="GO" id="GO:0004084">
    <property type="term" value="F:branched-chain-amino-acid transaminase activity"/>
    <property type="evidence" value="ECO:0007669"/>
    <property type="project" value="InterPro"/>
</dbReference>
<keyword evidence="5" id="KW-0663">Pyridoxal phosphate</keyword>
<dbReference type="InterPro" id="IPR001544">
    <property type="entry name" value="Aminotrans_IV"/>
</dbReference>
<organism evidence="7 8">
    <name type="scientific">Pleomassaria siparia CBS 279.74</name>
    <dbReference type="NCBI Taxonomy" id="1314801"/>
    <lineage>
        <taxon>Eukaryota</taxon>
        <taxon>Fungi</taxon>
        <taxon>Dikarya</taxon>
        <taxon>Ascomycota</taxon>
        <taxon>Pezizomycotina</taxon>
        <taxon>Dothideomycetes</taxon>
        <taxon>Pleosporomycetidae</taxon>
        <taxon>Pleosporales</taxon>
        <taxon>Pleomassariaceae</taxon>
        <taxon>Pleomassaria</taxon>
    </lineage>
</organism>
<protein>
    <submittedName>
        <fullName evidence="7">Branched-chain amino acid aminotransferase</fullName>
    </submittedName>
</protein>
<accession>A0A6G1JQK6</accession>
<dbReference type="PIRSF" id="PIRSF006468">
    <property type="entry name" value="BCAT1"/>
    <property type="match status" value="1"/>
</dbReference>
<name>A0A6G1JQK6_9PLEO</name>
<dbReference type="Gene3D" id="3.20.10.10">
    <property type="entry name" value="D-amino Acid Aminotransferase, subunit A, domain 2"/>
    <property type="match status" value="1"/>
</dbReference>